<protein>
    <recommendedName>
        <fullName evidence="2">DUF4015 domain-containing protein</fullName>
    </recommendedName>
</protein>
<reference evidence="3 4" key="1">
    <citation type="journal article" date="2016" name="Nat. Commun.">
        <title>Thousands of microbial genomes shed light on interconnected biogeochemical processes in an aquifer system.</title>
        <authorList>
            <person name="Anantharaman K."/>
            <person name="Brown C.T."/>
            <person name="Hug L.A."/>
            <person name="Sharon I."/>
            <person name="Castelle C.J."/>
            <person name="Probst A.J."/>
            <person name="Thomas B.C."/>
            <person name="Singh A."/>
            <person name="Wilkins M.J."/>
            <person name="Karaoz U."/>
            <person name="Brodie E.L."/>
            <person name="Williams K.H."/>
            <person name="Hubbard S.S."/>
            <person name="Banfield J.F."/>
        </authorList>
    </citation>
    <scope>NUCLEOTIDE SEQUENCE [LARGE SCALE GENOMIC DNA]</scope>
</reference>
<dbReference type="AlphaFoldDB" id="A0A1G2U232"/>
<gene>
    <name evidence="3" type="ORF">A2920_02810</name>
</gene>
<feature type="domain" description="DUF4015" evidence="2">
    <location>
        <begin position="66"/>
        <end position="380"/>
    </location>
</feature>
<proteinExistence type="predicted"/>
<evidence type="ECO:0000259" key="2">
    <source>
        <dbReference type="Pfam" id="PF13200"/>
    </source>
</evidence>
<keyword evidence="1" id="KW-0472">Membrane</keyword>
<accession>A0A1G2U232</accession>
<sequence>MKIVKNARGVFFGGLGLFLFVFWVTYFVLPTIAQDKYEVGVKSSVEAVKVKPFVATHVSTPNTVKGVYMTSWVAGTPSLRANIVRLLDDTELNSVVIDIKDDTGRVSFEVWNPELKVYGSEDVRITDLRDFIGKLHEKNIYAIGRIASFQDPYMVKKFPDLAVKRASDGGVWRDRKGLTWIDPGDKEQWKYLALLAKESYAAGFDEIQFDYIRFPSDGNMNDISYPHSAGRIKHEVIKDFFAFLSQELKPTGMKISADLFGMTTTNPDDLNIGQVLEDAFLYFDYISPMVYPSHYPTGFHGYKNVNSVPYEIVKISMDSAVARLKTFHNTVASTTVEFRPWLQDNDYPVPYTSEMVRAQIKATYDSGLDSWLLWDAGNTYTRAALLDE</sequence>
<dbReference type="Pfam" id="PF13200">
    <property type="entry name" value="DUF4015"/>
    <property type="match status" value="1"/>
</dbReference>
<dbReference type="Gene3D" id="3.20.20.80">
    <property type="entry name" value="Glycosidases"/>
    <property type="match status" value="1"/>
</dbReference>
<name>A0A1G2U232_9BACT</name>
<comment type="caution">
    <text evidence="3">The sequence shown here is derived from an EMBL/GenBank/DDBJ whole genome shotgun (WGS) entry which is preliminary data.</text>
</comment>
<dbReference type="EMBL" id="MHWD01000018">
    <property type="protein sequence ID" value="OHB03568.1"/>
    <property type="molecule type" value="Genomic_DNA"/>
</dbReference>
<dbReference type="SUPFAM" id="SSF51445">
    <property type="entry name" value="(Trans)glycosidases"/>
    <property type="match status" value="1"/>
</dbReference>
<evidence type="ECO:0000256" key="1">
    <source>
        <dbReference type="SAM" id="Phobius"/>
    </source>
</evidence>
<dbReference type="Proteomes" id="UP000179283">
    <property type="component" value="Unassembled WGS sequence"/>
</dbReference>
<evidence type="ECO:0000313" key="4">
    <source>
        <dbReference type="Proteomes" id="UP000179283"/>
    </source>
</evidence>
<keyword evidence="1" id="KW-1133">Transmembrane helix</keyword>
<feature type="transmembrane region" description="Helical" evidence="1">
    <location>
        <begin position="9"/>
        <end position="29"/>
    </location>
</feature>
<evidence type="ECO:0000313" key="3">
    <source>
        <dbReference type="EMBL" id="OHB03568.1"/>
    </source>
</evidence>
<organism evidence="3 4">
    <name type="scientific">Candidatus Zambryskibacteria bacterium RIFCSPLOWO2_01_FULL_43_17</name>
    <dbReference type="NCBI Taxonomy" id="1802760"/>
    <lineage>
        <taxon>Bacteria</taxon>
        <taxon>Candidatus Zambryskiibacteriota</taxon>
    </lineage>
</organism>
<dbReference type="InterPro" id="IPR025275">
    <property type="entry name" value="DUF4015"/>
</dbReference>
<keyword evidence="1" id="KW-0812">Transmembrane</keyword>
<dbReference type="InterPro" id="IPR017853">
    <property type="entry name" value="GH"/>
</dbReference>